<dbReference type="InterPro" id="IPR051045">
    <property type="entry name" value="TonB-dependent_transducer"/>
</dbReference>
<keyword evidence="10" id="KW-0735">Signal-anchor</keyword>
<dbReference type="Proteomes" id="UP000262004">
    <property type="component" value="Chromosome"/>
</dbReference>
<feature type="compositionally biased region" description="Low complexity" evidence="11">
    <location>
        <begin position="89"/>
        <end position="101"/>
    </location>
</feature>
<dbReference type="PANTHER" id="PTHR33446">
    <property type="entry name" value="PROTEIN TONB-RELATED"/>
    <property type="match status" value="1"/>
</dbReference>
<dbReference type="Gene3D" id="3.30.1150.10">
    <property type="match status" value="1"/>
</dbReference>
<accession>A0A2Z6E0T7</accession>
<dbReference type="AlphaFoldDB" id="A0A2Z6E0T7"/>
<evidence type="ECO:0000256" key="6">
    <source>
        <dbReference type="ARBA" id="ARBA00022692"/>
    </source>
</evidence>
<comment type="subcellular location">
    <subcellularLocation>
        <location evidence="1 10">Cell inner membrane</location>
        <topology evidence="1 10">Single-pass membrane protein</topology>
        <orientation evidence="1 10">Periplasmic side</orientation>
    </subcellularLocation>
</comment>
<keyword evidence="3 10" id="KW-0813">Transport</keyword>
<dbReference type="EMBL" id="AP018558">
    <property type="protein sequence ID" value="BBD78199.1"/>
    <property type="molecule type" value="Genomic_DNA"/>
</dbReference>
<protein>
    <recommendedName>
        <fullName evidence="10">Protein TonB</fullName>
    </recommendedName>
</protein>
<dbReference type="PROSITE" id="PS52015">
    <property type="entry name" value="TONB_CTD"/>
    <property type="match status" value="1"/>
</dbReference>
<dbReference type="GO" id="GO:0015031">
    <property type="term" value="P:protein transport"/>
    <property type="evidence" value="ECO:0007669"/>
    <property type="project" value="UniProtKB-UniRule"/>
</dbReference>
<dbReference type="Pfam" id="PF03544">
    <property type="entry name" value="TonB_C"/>
    <property type="match status" value="1"/>
</dbReference>
<evidence type="ECO:0000256" key="3">
    <source>
        <dbReference type="ARBA" id="ARBA00022448"/>
    </source>
</evidence>
<sequence length="295" mass="31476">MLRGMKLWQTRERAIGAFLAWLLVGSAAGVAMHRSSFSLSTPVPAPTSLAIGWVVPATAPTSHATAPTQTNEATRMASKESAAHEARFAPVPNATPPATANRKQRPHRTQPARNVAPAQNLIPKETPEPKQNPKPKPTPTPKPTPRAPSPAPHPRPPEPIAARDSAFADSRAATALSPPNVLSAPLAHASARPAAPEPSSIELKVLCHHRPPPLYPFIARRMGIEGTVTVQVTLDAQGTIVAAEIDPPRSTTRHPALTAAALDAVRQWRCTLPTAWRVGTVTVWQPFRFQLTGAP</sequence>
<evidence type="ECO:0000259" key="12">
    <source>
        <dbReference type="PROSITE" id="PS52015"/>
    </source>
</evidence>
<keyword evidence="6" id="KW-0812">Transmembrane</keyword>
<dbReference type="InterPro" id="IPR006260">
    <property type="entry name" value="TonB/TolA_C"/>
</dbReference>
<gene>
    <name evidence="13" type="ORF">HPTL_1945</name>
</gene>
<keyword evidence="4 10" id="KW-1003">Cell membrane</keyword>
<dbReference type="PRINTS" id="PR01374">
    <property type="entry name" value="TONBPROTEIN"/>
</dbReference>
<evidence type="ECO:0000256" key="2">
    <source>
        <dbReference type="ARBA" id="ARBA00006555"/>
    </source>
</evidence>
<keyword evidence="8" id="KW-1133">Transmembrane helix</keyword>
<evidence type="ECO:0000256" key="10">
    <source>
        <dbReference type="RuleBase" id="RU362123"/>
    </source>
</evidence>
<keyword evidence="9" id="KW-0472">Membrane</keyword>
<evidence type="ECO:0000256" key="9">
    <source>
        <dbReference type="ARBA" id="ARBA00023136"/>
    </source>
</evidence>
<keyword evidence="7 10" id="KW-0653">Protein transport</keyword>
<feature type="domain" description="TonB C-terminal" evidence="12">
    <location>
        <begin position="200"/>
        <end position="295"/>
    </location>
</feature>
<evidence type="ECO:0000256" key="11">
    <source>
        <dbReference type="SAM" id="MobiDB-lite"/>
    </source>
</evidence>
<dbReference type="InterPro" id="IPR037682">
    <property type="entry name" value="TonB_C"/>
</dbReference>
<dbReference type="KEGG" id="htl:HPTL_1945"/>
<evidence type="ECO:0000256" key="7">
    <source>
        <dbReference type="ARBA" id="ARBA00022927"/>
    </source>
</evidence>
<dbReference type="InterPro" id="IPR003538">
    <property type="entry name" value="TonB"/>
</dbReference>
<name>A0A2Z6E0T7_HYDTE</name>
<dbReference type="NCBIfam" id="TIGR01352">
    <property type="entry name" value="tonB_Cterm"/>
    <property type="match status" value="1"/>
</dbReference>
<organism evidence="13 14">
    <name type="scientific">Hydrogenophilus thermoluteolus</name>
    <name type="common">Pseudomonas hydrogenothermophila</name>
    <dbReference type="NCBI Taxonomy" id="297"/>
    <lineage>
        <taxon>Bacteria</taxon>
        <taxon>Pseudomonadati</taxon>
        <taxon>Pseudomonadota</taxon>
        <taxon>Hydrogenophilia</taxon>
        <taxon>Hydrogenophilales</taxon>
        <taxon>Hydrogenophilaceae</taxon>
        <taxon>Hydrogenophilus</taxon>
    </lineage>
</organism>
<comment type="function">
    <text evidence="10">Interacts with outer membrane receptor proteins that carry out high-affinity binding and energy dependent uptake into the periplasmic space of specific substrates. It could act to transduce energy from the cytoplasmic membrane to specific energy-requiring processes in the outer membrane, resulting in the release into the periplasm of ligands bound by these outer membrane proteins.</text>
</comment>
<evidence type="ECO:0000256" key="1">
    <source>
        <dbReference type="ARBA" id="ARBA00004383"/>
    </source>
</evidence>
<evidence type="ECO:0000313" key="14">
    <source>
        <dbReference type="Proteomes" id="UP000262004"/>
    </source>
</evidence>
<keyword evidence="14" id="KW-1185">Reference proteome</keyword>
<evidence type="ECO:0000313" key="13">
    <source>
        <dbReference type="EMBL" id="BBD78199.1"/>
    </source>
</evidence>
<feature type="region of interest" description="Disordered" evidence="11">
    <location>
        <begin position="61"/>
        <end position="161"/>
    </location>
</feature>
<dbReference type="PANTHER" id="PTHR33446:SF2">
    <property type="entry name" value="PROTEIN TONB"/>
    <property type="match status" value="1"/>
</dbReference>
<evidence type="ECO:0000256" key="8">
    <source>
        <dbReference type="ARBA" id="ARBA00022989"/>
    </source>
</evidence>
<evidence type="ECO:0000256" key="4">
    <source>
        <dbReference type="ARBA" id="ARBA00022475"/>
    </source>
</evidence>
<dbReference type="GO" id="GO:0030288">
    <property type="term" value="C:outer membrane-bounded periplasmic space"/>
    <property type="evidence" value="ECO:0007669"/>
    <property type="project" value="InterPro"/>
</dbReference>
<dbReference type="GO" id="GO:0015891">
    <property type="term" value="P:siderophore transport"/>
    <property type="evidence" value="ECO:0007669"/>
    <property type="project" value="InterPro"/>
</dbReference>
<reference evidence="13 14" key="1">
    <citation type="submission" date="2018-04" db="EMBL/GenBank/DDBJ databases">
        <title>Complete genome sequence of Hydrogenophilus thermoluteolus TH-1.</title>
        <authorList>
            <person name="Arai H."/>
        </authorList>
    </citation>
    <scope>NUCLEOTIDE SEQUENCE [LARGE SCALE GENOMIC DNA]</scope>
    <source>
        <strain evidence="13 14">TH-1</strain>
    </source>
</reference>
<dbReference type="GO" id="GO:0055085">
    <property type="term" value="P:transmembrane transport"/>
    <property type="evidence" value="ECO:0007669"/>
    <property type="project" value="InterPro"/>
</dbReference>
<dbReference type="GO" id="GO:0098797">
    <property type="term" value="C:plasma membrane protein complex"/>
    <property type="evidence" value="ECO:0007669"/>
    <property type="project" value="TreeGrafter"/>
</dbReference>
<dbReference type="GO" id="GO:0031992">
    <property type="term" value="F:energy transducer activity"/>
    <property type="evidence" value="ECO:0007669"/>
    <property type="project" value="InterPro"/>
</dbReference>
<feature type="compositionally biased region" description="Pro residues" evidence="11">
    <location>
        <begin position="130"/>
        <end position="159"/>
    </location>
</feature>
<keyword evidence="5 10" id="KW-0997">Cell inner membrane</keyword>
<proteinExistence type="inferred from homology"/>
<dbReference type="SUPFAM" id="SSF74653">
    <property type="entry name" value="TolA/TonB C-terminal domain"/>
    <property type="match status" value="1"/>
</dbReference>
<evidence type="ECO:0000256" key="5">
    <source>
        <dbReference type="ARBA" id="ARBA00022519"/>
    </source>
</evidence>
<comment type="similarity">
    <text evidence="2 10">Belongs to the TonB family.</text>
</comment>
<feature type="compositionally biased region" description="Basic and acidic residues" evidence="11">
    <location>
        <begin position="77"/>
        <end position="87"/>
    </location>
</feature>